<feature type="transmembrane region" description="Helical" evidence="9">
    <location>
        <begin position="297"/>
        <end position="316"/>
    </location>
</feature>
<evidence type="ECO:0000256" key="6">
    <source>
        <dbReference type="ARBA" id="ARBA00022989"/>
    </source>
</evidence>
<feature type="transmembrane region" description="Helical" evidence="9">
    <location>
        <begin position="323"/>
        <end position="344"/>
    </location>
</feature>
<gene>
    <name evidence="10" type="ORF">HOP60_11420</name>
</gene>
<dbReference type="Pfam" id="PF04143">
    <property type="entry name" value="Sulf_transp"/>
    <property type="match status" value="1"/>
</dbReference>
<evidence type="ECO:0000256" key="7">
    <source>
        <dbReference type="ARBA" id="ARBA00023136"/>
    </source>
</evidence>
<evidence type="ECO:0000256" key="1">
    <source>
        <dbReference type="ARBA" id="ARBA00004429"/>
    </source>
</evidence>
<evidence type="ECO:0000256" key="9">
    <source>
        <dbReference type="SAM" id="Phobius"/>
    </source>
</evidence>
<keyword evidence="7 9" id="KW-0472">Membrane</keyword>
<comment type="similarity">
    <text evidence="8">Belongs to the TsuA/YedE (TC 9.B.102) family.</text>
</comment>
<evidence type="ECO:0000256" key="3">
    <source>
        <dbReference type="ARBA" id="ARBA00022475"/>
    </source>
</evidence>
<proteinExistence type="inferred from homology"/>
<keyword evidence="4" id="KW-0997">Cell inner membrane</keyword>
<keyword evidence="3" id="KW-1003">Cell membrane</keyword>
<feature type="transmembrane region" description="Helical" evidence="9">
    <location>
        <begin position="224"/>
        <end position="249"/>
    </location>
</feature>
<feature type="transmembrane region" description="Helical" evidence="9">
    <location>
        <begin position="104"/>
        <end position="123"/>
    </location>
</feature>
<dbReference type="RefSeq" id="WP_234250794.1">
    <property type="nucleotide sequence ID" value="NZ_JABFTQ010000006.1"/>
</dbReference>
<protein>
    <submittedName>
        <fullName evidence="10">YeeE/YedE family protein</fullName>
    </submittedName>
</protein>
<sequence>MATALEAKGPRQISLTLGALLLAGAVLIGLAYGTRLGLLMIVGALLGVSLYHAAFGFTAAWRVFISERRGRGLRAQMVMLAIAVLLFFPALGAGTLWGQEVAGFVSPIGVSVVFGAFLFGIGMQLGGGCASGTLFTAGGGNARMVITLIFFIVGSLIGSAHFAWWIGLPAFQPVSLVHTFGAGGGMAVSLALFGGIAALTVLLEKRRHGGLEEAPRANFSQGRWLTGPWPLLLGAVALALLNFATLALAGRPWGITSAFALWGAKVYEFIGGDVSQWGYWQSPDNAAALRASVWSDITTVMNVGIILGAMMAATLAGRFAPTLRIPLGSVMAAVIGGLMLGYGARLAFGCNIGAYFSGIASGSLHGWVWLVAGFAGNAVGIRLRPLFFERPSEGSRAKSG</sequence>
<feature type="transmembrane region" description="Helical" evidence="9">
    <location>
        <begin position="77"/>
        <end position="98"/>
    </location>
</feature>
<feature type="transmembrane region" description="Helical" evidence="9">
    <location>
        <begin position="144"/>
        <end position="167"/>
    </location>
</feature>
<dbReference type="Proteomes" id="UP001320154">
    <property type="component" value="Unassembled WGS sequence"/>
</dbReference>
<evidence type="ECO:0000256" key="8">
    <source>
        <dbReference type="ARBA" id="ARBA00035655"/>
    </source>
</evidence>
<accession>A0ABS9B5C5</accession>
<feature type="transmembrane region" description="Helical" evidence="9">
    <location>
        <begin position="179"/>
        <end position="203"/>
    </location>
</feature>
<dbReference type="EMBL" id="JABFTQ010000006">
    <property type="protein sequence ID" value="MCE8047335.1"/>
    <property type="molecule type" value="Genomic_DNA"/>
</dbReference>
<feature type="transmembrane region" description="Helical" evidence="9">
    <location>
        <begin position="38"/>
        <end position="65"/>
    </location>
</feature>
<comment type="caution">
    <text evidence="10">The sequence shown here is derived from an EMBL/GenBank/DDBJ whole genome shotgun (WGS) entry which is preliminary data.</text>
</comment>
<evidence type="ECO:0000256" key="4">
    <source>
        <dbReference type="ARBA" id="ARBA00022519"/>
    </source>
</evidence>
<keyword evidence="5 9" id="KW-0812">Transmembrane</keyword>
<evidence type="ECO:0000313" key="11">
    <source>
        <dbReference type="Proteomes" id="UP001320154"/>
    </source>
</evidence>
<reference evidence="10 11" key="1">
    <citation type="journal article" date="2021" name="Front. Microbiol.">
        <title>Aerobic Denitrification and Heterotrophic Sulfur Oxidation in the Genus Halomonas Revealed by Six Novel Species Characterizations and Genome-Based Analysis.</title>
        <authorList>
            <person name="Wang L."/>
            <person name="Shao Z."/>
        </authorList>
    </citation>
    <scope>NUCLEOTIDE SEQUENCE [LARGE SCALE GENOMIC DNA]</scope>
    <source>
        <strain evidence="10 11">MCCC 1A05748</strain>
    </source>
</reference>
<evidence type="ECO:0000256" key="5">
    <source>
        <dbReference type="ARBA" id="ARBA00022692"/>
    </source>
</evidence>
<organism evidence="10 11">
    <name type="scientific">Billgrantia desiderata</name>
    <dbReference type="NCBI Taxonomy" id="52021"/>
    <lineage>
        <taxon>Bacteria</taxon>
        <taxon>Pseudomonadati</taxon>
        <taxon>Pseudomonadota</taxon>
        <taxon>Gammaproteobacteria</taxon>
        <taxon>Oceanospirillales</taxon>
        <taxon>Halomonadaceae</taxon>
        <taxon>Billgrantia</taxon>
    </lineage>
</organism>
<evidence type="ECO:0000256" key="2">
    <source>
        <dbReference type="ARBA" id="ARBA00022448"/>
    </source>
</evidence>
<dbReference type="PANTHER" id="PTHR30574:SF1">
    <property type="entry name" value="SULPHUR TRANSPORT DOMAIN-CONTAINING PROTEIN"/>
    <property type="match status" value="1"/>
</dbReference>
<keyword evidence="6 9" id="KW-1133">Transmembrane helix</keyword>
<name>A0ABS9B5C5_9GAMM</name>
<keyword evidence="11" id="KW-1185">Reference proteome</keyword>
<comment type="subcellular location">
    <subcellularLocation>
        <location evidence="1">Cell inner membrane</location>
        <topology evidence="1">Multi-pass membrane protein</topology>
    </subcellularLocation>
</comment>
<evidence type="ECO:0000313" key="10">
    <source>
        <dbReference type="EMBL" id="MCE8047335.1"/>
    </source>
</evidence>
<keyword evidence="2" id="KW-0813">Transport</keyword>
<dbReference type="InterPro" id="IPR007272">
    <property type="entry name" value="Sulf_transp_TsuA/YedE"/>
</dbReference>
<feature type="transmembrane region" description="Helical" evidence="9">
    <location>
        <begin position="12"/>
        <end position="32"/>
    </location>
</feature>
<dbReference type="PANTHER" id="PTHR30574">
    <property type="entry name" value="INNER MEMBRANE PROTEIN YEDE"/>
    <property type="match status" value="1"/>
</dbReference>